<comment type="caution">
    <text evidence="2">The sequence shown here is derived from an EMBL/GenBank/DDBJ whole genome shotgun (WGS) entry which is preliminary data.</text>
</comment>
<feature type="domain" description="F-box" evidence="1">
    <location>
        <begin position="30"/>
        <end position="85"/>
    </location>
</feature>
<sequence length="577" mass="64468">MIDEMKRLTIHGTTSCHTDNAHAESIFPLQKIPAEILALVLTFAAEFNVFGPPGLSRSDALTLSAVCSLWRRLAFSTPGVWTRISVVVSIPFPMPPTLLALHYHLELSKDAPLELDVDWTRHGGSNVHPLLTLLQDHVSRWSHLTYKVTGSVANGGIPGHDGYFPQIDFAASGLPFLRSLEIDATCLSSMRFKTLIGSTSRKLTALRLRDLHFFLSPITVQSFAPSLIHITHLAIKATSTAVLVALKACPNLISAHFSVPAAVEPCYLRSEYPDVYEDYSSDRDDDDLLEDMETKLRRVTLPTFFLNEDGNSTKDLEHELEQAIPFCLPHLQNLTLEVAEAGGAWGQVPFWSVFRIILAITCPMHSPTCPSLTSLSVLSYASKDEENHDDDFTSDDDRRAGLIPALEYFLDNMPGAPEKLQSLSLRAIPFTQSEFIHLLSLMPNLRELNVSEAEDGEYEDDDKYREKDIFRGGDGTFMQRMNPVACASAASTLLVPKLRHLGLTVNRDWEDHSFEDMIESRFTEGLVGDLLRSVTLRVIEIEFLDLERLKKLQSSGLAISVTSGQWYHQSKEVLRYS</sequence>
<dbReference type="InterPro" id="IPR001810">
    <property type="entry name" value="F-box_dom"/>
</dbReference>
<dbReference type="EMBL" id="JAYKXP010000025">
    <property type="protein sequence ID" value="KAK7045439.1"/>
    <property type="molecule type" value="Genomic_DNA"/>
</dbReference>
<name>A0AAW0D4S2_9AGAR</name>
<dbReference type="Proteomes" id="UP001383192">
    <property type="component" value="Unassembled WGS sequence"/>
</dbReference>
<dbReference type="SUPFAM" id="SSF52047">
    <property type="entry name" value="RNI-like"/>
    <property type="match status" value="1"/>
</dbReference>
<evidence type="ECO:0000313" key="2">
    <source>
        <dbReference type="EMBL" id="KAK7045439.1"/>
    </source>
</evidence>
<dbReference type="Gene3D" id="3.80.10.10">
    <property type="entry name" value="Ribonuclease Inhibitor"/>
    <property type="match status" value="1"/>
</dbReference>
<dbReference type="SUPFAM" id="SSF81383">
    <property type="entry name" value="F-box domain"/>
    <property type="match status" value="1"/>
</dbReference>
<proteinExistence type="predicted"/>
<keyword evidence="3" id="KW-1185">Reference proteome</keyword>
<dbReference type="AlphaFoldDB" id="A0AAW0D4S2"/>
<dbReference type="InterPro" id="IPR036047">
    <property type="entry name" value="F-box-like_dom_sf"/>
</dbReference>
<evidence type="ECO:0000313" key="3">
    <source>
        <dbReference type="Proteomes" id="UP001383192"/>
    </source>
</evidence>
<dbReference type="Pfam" id="PF12937">
    <property type="entry name" value="F-box-like"/>
    <property type="match status" value="1"/>
</dbReference>
<gene>
    <name evidence="2" type="ORF">VNI00_007692</name>
</gene>
<accession>A0AAW0D4S2</accession>
<protein>
    <recommendedName>
        <fullName evidence="1">F-box domain-containing protein</fullName>
    </recommendedName>
</protein>
<dbReference type="Gene3D" id="1.20.1280.50">
    <property type="match status" value="1"/>
</dbReference>
<organism evidence="2 3">
    <name type="scientific">Paramarasmius palmivorus</name>
    <dbReference type="NCBI Taxonomy" id="297713"/>
    <lineage>
        <taxon>Eukaryota</taxon>
        <taxon>Fungi</taxon>
        <taxon>Dikarya</taxon>
        <taxon>Basidiomycota</taxon>
        <taxon>Agaricomycotina</taxon>
        <taxon>Agaricomycetes</taxon>
        <taxon>Agaricomycetidae</taxon>
        <taxon>Agaricales</taxon>
        <taxon>Marasmiineae</taxon>
        <taxon>Marasmiaceae</taxon>
        <taxon>Paramarasmius</taxon>
    </lineage>
</organism>
<evidence type="ECO:0000259" key="1">
    <source>
        <dbReference type="Pfam" id="PF12937"/>
    </source>
</evidence>
<dbReference type="InterPro" id="IPR032675">
    <property type="entry name" value="LRR_dom_sf"/>
</dbReference>
<reference evidence="2 3" key="1">
    <citation type="submission" date="2024-01" db="EMBL/GenBank/DDBJ databases">
        <title>A draft genome for a cacao thread blight-causing isolate of Paramarasmius palmivorus.</title>
        <authorList>
            <person name="Baruah I.K."/>
            <person name="Bukari Y."/>
            <person name="Amoako-Attah I."/>
            <person name="Meinhardt L.W."/>
            <person name="Bailey B.A."/>
            <person name="Cohen S.P."/>
        </authorList>
    </citation>
    <scope>NUCLEOTIDE SEQUENCE [LARGE SCALE GENOMIC DNA]</scope>
    <source>
        <strain evidence="2 3">GH-12</strain>
    </source>
</reference>